<organism evidence="2 3">
    <name type="scientific">Scleroderma citrinum Foug A</name>
    <dbReference type="NCBI Taxonomy" id="1036808"/>
    <lineage>
        <taxon>Eukaryota</taxon>
        <taxon>Fungi</taxon>
        <taxon>Dikarya</taxon>
        <taxon>Basidiomycota</taxon>
        <taxon>Agaricomycotina</taxon>
        <taxon>Agaricomycetes</taxon>
        <taxon>Agaricomycetidae</taxon>
        <taxon>Boletales</taxon>
        <taxon>Sclerodermatineae</taxon>
        <taxon>Sclerodermataceae</taxon>
        <taxon>Scleroderma</taxon>
    </lineage>
</organism>
<dbReference type="OrthoDB" id="2690721at2759"/>
<proteinExistence type="predicted"/>
<gene>
    <name evidence="2" type="ORF">SCLCIDRAFT_1217447</name>
</gene>
<evidence type="ECO:0000313" key="2">
    <source>
        <dbReference type="EMBL" id="KIM59822.1"/>
    </source>
</evidence>
<dbReference type="STRING" id="1036808.A0A0C3A542"/>
<protein>
    <submittedName>
        <fullName evidence="2">Uncharacterized protein</fullName>
    </submittedName>
</protein>
<name>A0A0C3A542_9AGAM</name>
<evidence type="ECO:0000313" key="3">
    <source>
        <dbReference type="Proteomes" id="UP000053989"/>
    </source>
</evidence>
<keyword evidence="3" id="KW-1185">Reference proteome</keyword>
<sequence>MPRYRHKKRSSSGSSLEGSLSTIPTEAEQERATRYETRLQRAALRAKREKSILTQPSPIKSLPNELLCKILETAIETMPAQYDPHRVRKHELATVCRHWRDIIANTPSFWTLVRLAPTWGKALVKVHLKRSGQCPLDLVFAGFRSRVKFIALLDIVMPTTHRWRSLSISSQGSIDALFILQTFDNTIFPLLTLLSIPTLPPSEEFKEHRGSPVRIPYYPKFLSLGNAPQLRSLEIRRDFFPLDDIQLPPTLEKLSLDIASYRIYTDEATRWLRSSSLQRLKALSLQGYTTYWKMEPDSIHLPCLTYFSCAVTHAMVVLQGLVTPNLTHVNFIQSHWERLDVPFRRIQSKWGSVRELTFKFTRTYPYIPRTLRLAAPNVRGLEVIHQDLGLFLKPDDGLRPIDGWEHLERFVIVGNVREVGDMRRCLVPWLKERMEFGKPALKVFFSFANSYDIELERGALDEIGKYCGGVDFCMQDSEIGDTWWPDM</sequence>
<dbReference type="HOGENOM" id="CLU_023752_2_0_1"/>
<evidence type="ECO:0000256" key="1">
    <source>
        <dbReference type="SAM" id="MobiDB-lite"/>
    </source>
</evidence>
<dbReference type="EMBL" id="KN822069">
    <property type="protein sequence ID" value="KIM59822.1"/>
    <property type="molecule type" value="Genomic_DNA"/>
</dbReference>
<dbReference type="AlphaFoldDB" id="A0A0C3A542"/>
<dbReference type="Gene3D" id="1.20.1280.50">
    <property type="match status" value="1"/>
</dbReference>
<feature type="compositionally biased region" description="Basic residues" evidence="1">
    <location>
        <begin position="1"/>
        <end position="10"/>
    </location>
</feature>
<reference evidence="2 3" key="1">
    <citation type="submission" date="2014-04" db="EMBL/GenBank/DDBJ databases">
        <authorList>
            <consortium name="DOE Joint Genome Institute"/>
            <person name="Kuo A."/>
            <person name="Kohler A."/>
            <person name="Nagy L.G."/>
            <person name="Floudas D."/>
            <person name="Copeland A."/>
            <person name="Barry K.W."/>
            <person name="Cichocki N."/>
            <person name="Veneault-Fourrey C."/>
            <person name="LaButti K."/>
            <person name="Lindquist E.A."/>
            <person name="Lipzen A."/>
            <person name="Lundell T."/>
            <person name="Morin E."/>
            <person name="Murat C."/>
            <person name="Sun H."/>
            <person name="Tunlid A."/>
            <person name="Henrissat B."/>
            <person name="Grigoriev I.V."/>
            <person name="Hibbett D.S."/>
            <person name="Martin F."/>
            <person name="Nordberg H.P."/>
            <person name="Cantor M.N."/>
            <person name="Hua S.X."/>
        </authorList>
    </citation>
    <scope>NUCLEOTIDE SEQUENCE [LARGE SCALE GENOMIC DNA]</scope>
    <source>
        <strain evidence="2 3">Foug A</strain>
    </source>
</reference>
<dbReference type="InParanoid" id="A0A0C3A542"/>
<dbReference type="Proteomes" id="UP000053989">
    <property type="component" value="Unassembled WGS sequence"/>
</dbReference>
<feature type="region of interest" description="Disordered" evidence="1">
    <location>
        <begin position="1"/>
        <end position="32"/>
    </location>
</feature>
<accession>A0A0C3A542</accession>
<reference evidence="3" key="2">
    <citation type="submission" date="2015-01" db="EMBL/GenBank/DDBJ databases">
        <title>Evolutionary Origins and Diversification of the Mycorrhizal Mutualists.</title>
        <authorList>
            <consortium name="DOE Joint Genome Institute"/>
            <consortium name="Mycorrhizal Genomics Consortium"/>
            <person name="Kohler A."/>
            <person name="Kuo A."/>
            <person name="Nagy L.G."/>
            <person name="Floudas D."/>
            <person name="Copeland A."/>
            <person name="Barry K.W."/>
            <person name="Cichocki N."/>
            <person name="Veneault-Fourrey C."/>
            <person name="LaButti K."/>
            <person name="Lindquist E.A."/>
            <person name="Lipzen A."/>
            <person name="Lundell T."/>
            <person name="Morin E."/>
            <person name="Murat C."/>
            <person name="Riley R."/>
            <person name="Ohm R."/>
            <person name="Sun H."/>
            <person name="Tunlid A."/>
            <person name="Henrissat B."/>
            <person name="Grigoriev I.V."/>
            <person name="Hibbett D.S."/>
            <person name="Martin F."/>
        </authorList>
    </citation>
    <scope>NUCLEOTIDE SEQUENCE [LARGE SCALE GENOMIC DNA]</scope>
    <source>
        <strain evidence="3">Foug A</strain>
    </source>
</reference>
<feature type="compositionally biased region" description="Low complexity" evidence="1">
    <location>
        <begin position="11"/>
        <end position="21"/>
    </location>
</feature>